<evidence type="ECO:0000313" key="7">
    <source>
        <dbReference type="Proteomes" id="UP001255856"/>
    </source>
</evidence>
<comment type="similarity">
    <text evidence="2">Belongs to the PP2C family.</text>
</comment>
<dbReference type="SUPFAM" id="SSF49723">
    <property type="entry name" value="Lipase/lipooxygenase domain (PLAT/LH2 domain)"/>
    <property type="match status" value="1"/>
</dbReference>
<evidence type="ECO:0000256" key="3">
    <source>
        <dbReference type="SAM" id="MobiDB-lite"/>
    </source>
</evidence>
<keyword evidence="2" id="KW-0479">Metal-binding</keyword>
<dbReference type="GO" id="GO:0046872">
    <property type="term" value="F:metal ion binding"/>
    <property type="evidence" value="ECO:0007669"/>
    <property type="project" value="UniProtKB-UniRule"/>
</dbReference>
<comment type="cofactor">
    <cofactor evidence="2">
        <name>Mg(2+)</name>
        <dbReference type="ChEBI" id="CHEBI:18420"/>
    </cofactor>
</comment>
<dbReference type="PANTHER" id="PTHR12320">
    <property type="entry name" value="PROTEIN PHOSPHATASE 2C"/>
    <property type="match status" value="1"/>
</dbReference>
<feature type="compositionally biased region" description="Low complexity" evidence="3">
    <location>
        <begin position="1"/>
        <end position="26"/>
    </location>
</feature>
<dbReference type="AlphaFoldDB" id="A0AAD9MGA0"/>
<dbReference type="EMBL" id="JASFZW010000010">
    <property type="protein sequence ID" value="KAK2076379.1"/>
    <property type="molecule type" value="Genomic_DNA"/>
</dbReference>
<dbReference type="PROSITE" id="PS50095">
    <property type="entry name" value="PLAT"/>
    <property type="match status" value="1"/>
</dbReference>
<dbReference type="PANTHER" id="PTHR12320:SF1">
    <property type="entry name" value="PROTEIN PHOSPHATASE PTC7 HOMOLOG"/>
    <property type="match status" value="1"/>
</dbReference>
<comment type="catalytic activity">
    <reaction evidence="2">
        <text>O-phospho-L-threonyl-[protein] + H2O = L-threonyl-[protein] + phosphate</text>
        <dbReference type="Rhea" id="RHEA:47004"/>
        <dbReference type="Rhea" id="RHEA-COMP:11060"/>
        <dbReference type="Rhea" id="RHEA-COMP:11605"/>
        <dbReference type="ChEBI" id="CHEBI:15377"/>
        <dbReference type="ChEBI" id="CHEBI:30013"/>
        <dbReference type="ChEBI" id="CHEBI:43474"/>
        <dbReference type="ChEBI" id="CHEBI:61977"/>
        <dbReference type="EC" id="3.1.3.16"/>
    </reaction>
</comment>
<accession>A0AAD9MGA0</accession>
<evidence type="ECO:0000256" key="2">
    <source>
        <dbReference type="RuleBase" id="RU366020"/>
    </source>
</evidence>
<dbReference type="EC" id="3.1.3.16" evidence="2"/>
<feature type="region of interest" description="Disordered" evidence="3">
    <location>
        <begin position="1"/>
        <end position="32"/>
    </location>
</feature>
<comment type="caution">
    <text evidence="1">Lacks conserved residue(s) required for the propagation of feature annotation.</text>
</comment>
<dbReference type="Gene3D" id="2.60.60.20">
    <property type="entry name" value="PLAT/LH2 domain"/>
    <property type="match status" value="1"/>
</dbReference>
<dbReference type="SUPFAM" id="SSF81606">
    <property type="entry name" value="PP2C-like"/>
    <property type="match status" value="1"/>
</dbReference>
<protein>
    <recommendedName>
        <fullName evidence="2">Protein phosphatase</fullName>
        <ecNumber evidence="2">3.1.3.16</ecNumber>
    </recommendedName>
</protein>
<feature type="domain" description="PLAT" evidence="4">
    <location>
        <begin position="56"/>
        <end position="185"/>
    </location>
</feature>
<proteinExistence type="inferred from homology"/>
<evidence type="ECO:0000259" key="4">
    <source>
        <dbReference type="PROSITE" id="PS50095"/>
    </source>
</evidence>
<keyword evidence="2" id="KW-0464">Manganese</keyword>
<keyword evidence="7" id="KW-1185">Reference proteome</keyword>
<dbReference type="SMART" id="SM00332">
    <property type="entry name" value="PP2Cc"/>
    <property type="match status" value="1"/>
</dbReference>
<reference evidence="6" key="1">
    <citation type="submission" date="2021-01" db="EMBL/GenBank/DDBJ databases">
        <authorList>
            <person name="Eckstrom K.M.E."/>
        </authorList>
    </citation>
    <scope>NUCLEOTIDE SEQUENCE</scope>
    <source>
        <strain evidence="6">UVCC 0001</strain>
    </source>
</reference>
<dbReference type="InterPro" id="IPR036392">
    <property type="entry name" value="PLAT/LH2_dom_sf"/>
</dbReference>
<comment type="caution">
    <text evidence="6">The sequence shown here is derived from an EMBL/GenBank/DDBJ whole genome shotgun (WGS) entry which is preliminary data.</text>
</comment>
<dbReference type="Proteomes" id="UP001255856">
    <property type="component" value="Unassembled WGS sequence"/>
</dbReference>
<dbReference type="Pfam" id="PF07228">
    <property type="entry name" value="SpoIIE"/>
    <property type="match status" value="1"/>
</dbReference>
<organism evidence="6 7">
    <name type="scientific">Prototheca wickerhamii</name>
    <dbReference type="NCBI Taxonomy" id="3111"/>
    <lineage>
        <taxon>Eukaryota</taxon>
        <taxon>Viridiplantae</taxon>
        <taxon>Chlorophyta</taxon>
        <taxon>core chlorophytes</taxon>
        <taxon>Trebouxiophyceae</taxon>
        <taxon>Chlorellales</taxon>
        <taxon>Chlorellaceae</taxon>
        <taxon>Prototheca</taxon>
    </lineage>
</organism>
<dbReference type="Gene3D" id="3.60.40.10">
    <property type="entry name" value="PPM-type phosphatase domain"/>
    <property type="match status" value="2"/>
</dbReference>
<feature type="domain" description="PPM-type phosphatase" evidence="5">
    <location>
        <begin position="211"/>
        <end position="495"/>
    </location>
</feature>
<dbReference type="GO" id="GO:0004722">
    <property type="term" value="F:protein serine/threonine phosphatase activity"/>
    <property type="evidence" value="ECO:0007669"/>
    <property type="project" value="UniProtKB-EC"/>
</dbReference>
<dbReference type="InterPro" id="IPR036457">
    <property type="entry name" value="PPM-type-like_dom_sf"/>
</dbReference>
<comment type="cofactor">
    <cofactor evidence="2">
        <name>Mn(2+)</name>
        <dbReference type="ChEBI" id="CHEBI:29035"/>
    </cofactor>
</comment>
<evidence type="ECO:0000256" key="1">
    <source>
        <dbReference type="PROSITE-ProRule" id="PRU00152"/>
    </source>
</evidence>
<dbReference type="InterPro" id="IPR001932">
    <property type="entry name" value="PPM-type_phosphatase-like_dom"/>
</dbReference>
<dbReference type="Pfam" id="PF01477">
    <property type="entry name" value="PLAT"/>
    <property type="match status" value="1"/>
</dbReference>
<keyword evidence="2" id="KW-0460">Magnesium</keyword>
<dbReference type="PROSITE" id="PS51746">
    <property type="entry name" value="PPM_2"/>
    <property type="match status" value="1"/>
</dbReference>
<evidence type="ECO:0000259" key="5">
    <source>
        <dbReference type="PROSITE" id="PS51746"/>
    </source>
</evidence>
<dbReference type="InterPro" id="IPR001024">
    <property type="entry name" value="PLAT/LH2_dom"/>
</dbReference>
<gene>
    <name evidence="6" type="ORF">QBZ16_000904</name>
</gene>
<evidence type="ECO:0000313" key="6">
    <source>
        <dbReference type="EMBL" id="KAK2076379.1"/>
    </source>
</evidence>
<comment type="catalytic activity">
    <reaction evidence="2">
        <text>O-phospho-L-seryl-[protein] + H2O = L-seryl-[protein] + phosphate</text>
        <dbReference type="Rhea" id="RHEA:20629"/>
        <dbReference type="Rhea" id="RHEA-COMP:9863"/>
        <dbReference type="Rhea" id="RHEA-COMP:11604"/>
        <dbReference type="ChEBI" id="CHEBI:15377"/>
        <dbReference type="ChEBI" id="CHEBI:29999"/>
        <dbReference type="ChEBI" id="CHEBI:43474"/>
        <dbReference type="ChEBI" id="CHEBI:83421"/>
        <dbReference type="EC" id="3.1.3.16"/>
    </reaction>
</comment>
<keyword evidence="2" id="KW-0904">Protein phosphatase</keyword>
<dbReference type="InterPro" id="IPR039123">
    <property type="entry name" value="PPTC7"/>
</dbReference>
<keyword evidence="2" id="KW-0378">Hydrolase</keyword>
<sequence length="496" mass="51899">MRAGGAPTLPALGGAALAPGANPARGGPSGLSLLTRTRSRWWQPYSQQANAPKPSESYHIQVVTGAVRGAGSPSPAILQLFGKDGESEPYLIGTEEEGEETGFQSASRKTYIIRAPHLGPLTRVAIQAPAAAGEKEDSEEEEAEPGDWYLERIVIVGPDGESWNFPFSNWVGGSRAGLRLSSMRDPRYNYKARPLQVAAGAFSIPHVEKVERGVRGVNHRLEGHAGEDAYVIAESLAQARMRSKDDDDDDIDVNAREEGAEEGSADEPGPPEAVCLAVFDGVYAWRSKGVDAGDFSRALAAGCREAVRGGAPDALSALRSAGEAVRRAGTRGSATACVAMVHASAGLLTTANLGDSGWMLLSPGSGSRGPAARRRPRAAGALAAAGALLGSQEGADQAEDALVGELPLLPGSTVVLGTDGLFDNLEDAAIVGLVDDLLERGKRPAEVARALVFEAWKASVDKQRETPYSRAARDAFDMIFDGGKEDDITALVAVVA</sequence>
<name>A0AAD9MGA0_PROWI</name>
<dbReference type="SMART" id="SM00331">
    <property type="entry name" value="PP2C_SIG"/>
    <property type="match status" value="1"/>
</dbReference>